<proteinExistence type="predicted"/>
<dbReference type="WBParaSite" id="Hba_10542">
    <property type="protein sequence ID" value="Hba_10542"/>
    <property type="gene ID" value="Hba_10542"/>
</dbReference>
<reference evidence="2" key="1">
    <citation type="submission" date="2016-11" db="UniProtKB">
        <authorList>
            <consortium name="WormBaseParasite"/>
        </authorList>
    </citation>
    <scope>IDENTIFICATION</scope>
</reference>
<evidence type="ECO:0000313" key="1">
    <source>
        <dbReference type="Proteomes" id="UP000095283"/>
    </source>
</evidence>
<evidence type="ECO:0000313" key="2">
    <source>
        <dbReference type="WBParaSite" id="Hba_10542"/>
    </source>
</evidence>
<accession>A0A1I7WZ40</accession>
<keyword evidence="1" id="KW-1185">Reference proteome</keyword>
<dbReference type="Proteomes" id="UP000095283">
    <property type="component" value="Unplaced"/>
</dbReference>
<organism evidence="1 2">
    <name type="scientific">Heterorhabditis bacteriophora</name>
    <name type="common">Entomopathogenic nematode worm</name>
    <dbReference type="NCBI Taxonomy" id="37862"/>
    <lineage>
        <taxon>Eukaryota</taxon>
        <taxon>Metazoa</taxon>
        <taxon>Ecdysozoa</taxon>
        <taxon>Nematoda</taxon>
        <taxon>Chromadorea</taxon>
        <taxon>Rhabditida</taxon>
        <taxon>Rhabditina</taxon>
        <taxon>Rhabditomorpha</taxon>
        <taxon>Strongyloidea</taxon>
        <taxon>Heterorhabditidae</taxon>
        <taxon>Heterorhabditis</taxon>
    </lineage>
</organism>
<dbReference type="AlphaFoldDB" id="A0A1I7WZ40"/>
<name>A0A1I7WZ40_HETBA</name>
<protein>
    <submittedName>
        <fullName evidence="2">VWFA domain-containing protein</fullName>
    </submittedName>
</protein>
<sequence length="171" mass="19455">MSFSYSTVVDRIYKRFACEYYDNIAYLHHPSGVTVVVLREKLESEVTEVDFGSTKKKGVHRAEQVVIGKGKKVNDRLQIYPDLVRTASENQGYIAIITFGAGKRKPDDFITPLHPKRVVLRQIEVNDVHSFVQNFYIVTKYTFQSDATNSFSPSTTQLINPVTNHIPSVIE</sequence>